<evidence type="ECO:0000256" key="2">
    <source>
        <dbReference type="ARBA" id="ARBA00008300"/>
    </source>
</evidence>
<keyword evidence="9" id="KW-1133">Transmembrane helix</keyword>
<comment type="caution">
    <text evidence="10">The sequence shown here is derived from an EMBL/GenBank/DDBJ whole genome shotgun (WGS) entry which is preliminary data.</text>
</comment>
<evidence type="ECO:0000256" key="8">
    <source>
        <dbReference type="ARBA" id="ARBA00049527"/>
    </source>
</evidence>
<dbReference type="EMBL" id="MUJZ01065420">
    <property type="protein sequence ID" value="OTF70497.1"/>
    <property type="molecule type" value="Genomic_DNA"/>
</dbReference>
<dbReference type="OrthoDB" id="448051at2759"/>
<keyword evidence="9" id="KW-0812">Transmembrane</keyword>
<feature type="transmembrane region" description="Helical" evidence="9">
    <location>
        <begin position="180"/>
        <end position="200"/>
    </location>
</feature>
<reference evidence="10 11" key="1">
    <citation type="submission" date="2017-03" db="EMBL/GenBank/DDBJ databases">
        <title>Genome Survey of Euroglyphus maynei.</title>
        <authorList>
            <person name="Arlian L.G."/>
            <person name="Morgan M.S."/>
            <person name="Rider S.D."/>
        </authorList>
    </citation>
    <scope>NUCLEOTIDE SEQUENCE [LARGE SCALE GENOMIC DNA]</scope>
    <source>
        <strain evidence="10">Arlian Lab</strain>
        <tissue evidence="10">Whole body</tissue>
    </source>
</reference>
<evidence type="ECO:0000256" key="9">
    <source>
        <dbReference type="SAM" id="Phobius"/>
    </source>
</evidence>
<dbReference type="Pfam" id="PF10230">
    <property type="entry name" value="LIDHydrolase"/>
    <property type="match status" value="1"/>
</dbReference>
<keyword evidence="4" id="KW-0551">Lipid droplet</keyword>
<evidence type="ECO:0000256" key="6">
    <source>
        <dbReference type="ARBA" id="ARBA00031924"/>
    </source>
</evidence>
<keyword evidence="9" id="KW-0472">Membrane</keyword>
<keyword evidence="11" id="KW-1185">Reference proteome</keyword>
<evidence type="ECO:0000256" key="1">
    <source>
        <dbReference type="ARBA" id="ARBA00004502"/>
    </source>
</evidence>
<dbReference type="Proteomes" id="UP000194236">
    <property type="component" value="Unassembled WGS sequence"/>
</dbReference>
<dbReference type="InterPro" id="IPR029058">
    <property type="entry name" value="AB_hydrolase_fold"/>
</dbReference>
<dbReference type="Gene3D" id="3.40.50.1820">
    <property type="entry name" value="alpha/beta hydrolase"/>
    <property type="match status" value="1"/>
</dbReference>
<evidence type="ECO:0000256" key="3">
    <source>
        <dbReference type="ARBA" id="ARBA00019242"/>
    </source>
</evidence>
<protein>
    <recommendedName>
        <fullName evidence="3">Lipid droplet-associated hydrolase</fullName>
        <ecNumber evidence="7">3.1.1.13</ecNumber>
    </recommendedName>
    <alternativeName>
        <fullName evidence="6">Lipid droplet-associated serine hydrolase</fullName>
    </alternativeName>
</protein>
<sequence length="331" mass="37980">MKPEIKFIQVNKVPTKILVYDDGDEFGGEKFNKQRLIMLISGNRLSLIPSHTIERMLTGNPGEIEYYTDYLSKLYSEMNIPTIGISHAGHNRIPAGHSRPQMSSQLFGLEAQIDHKARFIRDHIEPSTRIILVGHSIGCYILLELLDRYPDIAQMVDHSILLYPTIDSIGDTKKARVTGFFIKFFLYPILALAYLFNLILNAERKERLIRLFLGSDCSECIVRGATNLLDPFCVRATILMALEEFGQVLQPKVHVIEANATKLSMFYSESDPWAPIDCFHKLKRQIQHFHDKLDIRLCLGQMQHAFVMESDSIDKVSQLTCEVIRKKWKIN</sequence>
<comment type="subcellular location">
    <subcellularLocation>
        <location evidence="1">Lipid droplet</location>
    </subcellularLocation>
</comment>
<comment type="catalytic activity">
    <reaction evidence="8">
        <text>a cholesterol ester + H2O = cholesterol + a fatty acid + H(+)</text>
        <dbReference type="Rhea" id="RHEA:36403"/>
        <dbReference type="ChEBI" id="CHEBI:15377"/>
        <dbReference type="ChEBI" id="CHEBI:15378"/>
        <dbReference type="ChEBI" id="CHEBI:16113"/>
        <dbReference type="ChEBI" id="CHEBI:17002"/>
        <dbReference type="ChEBI" id="CHEBI:28868"/>
        <dbReference type="EC" id="3.1.1.13"/>
    </reaction>
    <physiologicalReaction direction="left-to-right" evidence="8">
        <dbReference type="Rhea" id="RHEA:36404"/>
    </physiologicalReaction>
</comment>
<dbReference type="PANTHER" id="PTHR13390:SF0">
    <property type="entry name" value="LIPID DROPLET-ASSOCIATED HYDROLASE"/>
    <property type="match status" value="1"/>
</dbReference>
<accession>A0A1Y3AR75</accession>
<comment type="similarity">
    <text evidence="2">Belongs to the AB hydrolase superfamily. LDAH family.</text>
</comment>
<organism evidence="10 11">
    <name type="scientific">Euroglyphus maynei</name>
    <name type="common">Mayne's house dust mite</name>
    <dbReference type="NCBI Taxonomy" id="6958"/>
    <lineage>
        <taxon>Eukaryota</taxon>
        <taxon>Metazoa</taxon>
        <taxon>Ecdysozoa</taxon>
        <taxon>Arthropoda</taxon>
        <taxon>Chelicerata</taxon>
        <taxon>Arachnida</taxon>
        <taxon>Acari</taxon>
        <taxon>Acariformes</taxon>
        <taxon>Sarcoptiformes</taxon>
        <taxon>Astigmata</taxon>
        <taxon>Psoroptidia</taxon>
        <taxon>Analgoidea</taxon>
        <taxon>Pyroglyphidae</taxon>
        <taxon>Pyroglyphinae</taxon>
        <taxon>Euroglyphus</taxon>
    </lineage>
</organism>
<keyword evidence="5" id="KW-0378">Hydrolase</keyword>
<gene>
    <name evidence="10" type="ORF">BLA29_005057</name>
</gene>
<dbReference type="AlphaFoldDB" id="A0A1Y3AR75"/>
<dbReference type="SUPFAM" id="SSF53474">
    <property type="entry name" value="alpha/beta-Hydrolases"/>
    <property type="match status" value="1"/>
</dbReference>
<evidence type="ECO:0000256" key="5">
    <source>
        <dbReference type="ARBA" id="ARBA00022801"/>
    </source>
</evidence>
<evidence type="ECO:0000256" key="4">
    <source>
        <dbReference type="ARBA" id="ARBA00022677"/>
    </source>
</evidence>
<dbReference type="GO" id="GO:0005811">
    <property type="term" value="C:lipid droplet"/>
    <property type="evidence" value="ECO:0007669"/>
    <property type="project" value="UniProtKB-SubCell"/>
</dbReference>
<evidence type="ECO:0000313" key="10">
    <source>
        <dbReference type="EMBL" id="OTF70497.1"/>
    </source>
</evidence>
<dbReference type="PANTHER" id="PTHR13390">
    <property type="entry name" value="LIPASE"/>
    <property type="match status" value="1"/>
</dbReference>
<dbReference type="EC" id="3.1.1.13" evidence="7"/>
<name>A0A1Y3AR75_EURMA</name>
<dbReference type="GO" id="GO:0019915">
    <property type="term" value="P:lipid storage"/>
    <property type="evidence" value="ECO:0007669"/>
    <property type="project" value="InterPro"/>
</dbReference>
<dbReference type="GO" id="GO:0004771">
    <property type="term" value="F:sterol ester esterase activity"/>
    <property type="evidence" value="ECO:0007669"/>
    <property type="project" value="UniProtKB-EC"/>
</dbReference>
<proteinExistence type="inferred from homology"/>
<evidence type="ECO:0000313" key="11">
    <source>
        <dbReference type="Proteomes" id="UP000194236"/>
    </source>
</evidence>
<dbReference type="InterPro" id="IPR019363">
    <property type="entry name" value="LDAH"/>
</dbReference>
<evidence type="ECO:0000256" key="7">
    <source>
        <dbReference type="ARBA" id="ARBA00039150"/>
    </source>
</evidence>